<evidence type="ECO:0000313" key="1">
    <source>
        <dbReference type="EMBL" id="KAH3875020.1"/>
    </source>
</evidence>
<dbReference type="Proteomes" id="UP000828390">
    <property type="component" value="Unassembled WGS sequence"/>
</dbReference>
<keyword evidence="2" id="KW-1185">Reference proteome</keyword>
<dbReference type="AlphaFoldDB" id="A0A9D4MF45"/>
<proteinExistence type="predicted"/>
<sequence>MVFEEDFPNINLINDLVQSLPPTSIEHEDTTLNSLMQIKLLSSDVADFDPKPVIDYWLCAAERPHGHRRVNYARKNVQEGVSVVASTSHVELEEDESSPSETDILNAVYCGVQDDDSDCVVDF</sequence>
<dbReference type="EMBL" id="JAIWYP010000002">
    <property type="protein sequence ID" value="KAH3875020.1"/>
    <property type="molecule type" value="Genomic_DNA"/>
</dbReference>
<gene>
    <name evidence="1" type="ORF">DPMN_038279</name>
</gene>
<protein>
    <submittedName>
        <fullName evidence="1">Uncharacterized protein</fullName>
    </submittedName>
</protein>
<name>A0A9D4MF45_DREPO</name>
<reference evidence="1" key="1">
    <citation type="journal article" date="2019" name="bioRxiv">
        <title>The Genome of the Zebra Mussel, Dreissena polymorpha: A Resource for Invasive Species Research.</title>
        <authorList>
            <person name="McCartney M.A."/>
            <person name="Auch B."/>
            <person name="Kono T."/>
            <person name="Mallez S."/>
            <person name="Zhang Y."/>
            <person name="Obille A."/>
            <person name="Becker A."/>
            <person name="Abrahante J.E."/>
            <person name="Garbe J."/>
            <person name="Badalamenti J.P."/>
            <person name="Herman A."/>
            <person name="Mangelson H."/>
            <person name="Liachko I."/>
            <person name="Sullivan S."/>
            <person name="Sone E.D."/>
            <person name="Koren S."/>
            <person name="Silverstein K.A.T."/>
            <person name="Beckman K.B."/>
            <person name="Gohl D.M."/>
        </authorList>
    </citation>
    <scope>NUCLEOTIDE SEQUENCE</scope>
    <source>
        <strain evidence="1">Duluth1</strain>
        <tissue evidence="1">Whole animal</tissue>
    </source>
</reference>
<organism evidence="1 2">
    <name type="scientific">Dreissena polymorpha</name>
    <name type="common">Zebra mussel</name>
    <name type="synonym">Mytilus polymorpha</name>
    <dbReference type="NCBI Taxonomy" id="45954"/>
    <lineage>
        <taxon>Eukaryota</taxon>
        <taxon>Metazoa</taxon>
        <taxon>Spiralia</taxon>
        <taxon>Lophotrochozoa</taxon>
        <taxon>Mollusca</taxon>
        <taxon>Bivalvia</taxon>
        <taxon>Autobranchia</taxon>
        <taxon>Heteroconchia</taxon>
        <taxon>Euheterodonta</taxon>
        <taxon>Imparidentia</taxon>
        <taxon>Neoheterodontei</taxon>
        <taxon>Myida</taxon>
        <taxon>Dreissenoidea</taxon>
        <taxon>Dreissenidae</taxon>
        <taxon>Dreissena</taxon>
    </lineage>
</organism>
<comment type="caution">
    <text evidence="1">The sequence shown here is derived from an EMBL/GenBank/DDBJ whole genome shotgun (WGS) entry which is preliminary data.</text>
</comment>
<accession>A0A9D4MF45</accession>
<evidence type="ECO:0000313" key="2">
    <source>
        <dbReference type="Proteomes" id="UP000828390"/>
    </source>
</evidence>
<reference evidence="1" key="2">
    <citation type="submission" date="2020-11" db="EMBL/GenBank/DDBJ databases">
        <authorList>
            <person name="McCartney M.A."/>
            <person name="Auch B."/>
            <person name="Kono T."/>
            <person name="Mallez S."/>
            <person name="Becker A."/>
            <person name="Gohl D.M."/>
            <person name="Silverstein K.A.T."/>
            <person name="Koren S."/>
            <person name="Bechman K.B."/>
            <person name="Herman A."/>
            <person name="Abrahante J.E."/>
            <person name="Garbe J."/>
        </authorList>
    </citation>
    <scope>NUCLEOTIDE SEQUENCE</scope>
    <source>
        <strain evidence="1">Duluth1</strain>
        <tissue evidence="1">Whole animal</tissue>
    </source>
</reference>